<evidence type="ECO:0000256" key="3">
    <source>
        <dbReference type="ARBA" id="ARBA00022692"/>
    </source>
</evidence>
<organism evidence="8 9">
    <name type="scientific">Arthrobacter echini</name>
    <dbReference type="NCBI Taxonomy" id="1529066"/>
    <lineage>
        <taxon>Bacteria</taxon>
        <taxon>Bacillati</taxon>
        <taxon>Actinomycetota</taxon>
        <taxon>Actinomycetes</taxon>
        <taxon>Micrococcales</taxon>
        <taxon>Micrococcaceae</taxon>
        <taxon>Arthrobacter</taxon>
    </lineage>
</organism>
<dbReference type="EMBL" id="VSLD01000002">
    <property type="protein sequence ID" value="TYC99305.1"/>
    <property type="molecule type" value="Genomic_DNA"/>
</dbReference>
<keyword evidence="6" id="KW-1003">Cell membrane</keyword>
<evidence type="ECO:0000256" key="7">
    <source>
        <dbReference type="SAM" id="MobiDB-lite"/>
    </source>
</evidence>
<proteinExistence type="inferred from homology"/>
<comment type="caution">
    <text evidence="8">The sequence shown here is derived from an EMBL/GenBank/DDBJ whole genome shotgun (WGS) entry which is preliminary data.</text>
</comment>
<evidence type="ECO:0000256" key="5">
    <source>
        <dbReference type="ARBA" id="ARBA00023136"/>
    </source>
</evidence>
<dbReference type="Pfam" id="PF02104">
    <property type="entry name" value="SURF1"/>
    <property type="match status" value="1"/>
</dbReference>
<keyword evidence="4 6" id="KW-1133">Transmembrane helix</keyword>
<dbReference type="PROSITE" id="PS50895">
    <property type="entry name" value="SURF1"/>
    <property type="match status" value="1"/>
</dbReference>
<dbReference type="GO" id="GO:0005886">
    <property type="term" value="C:plasma membrane"/>
    <property type="evidence" value="ECO:0007669"/>
    <property type="project" value="UniProtKB-SubCell"/>
</dbReference>
<dbReference type="PANTHER" id="PTHR23427">
    <property type="entry name" value="SURFEIT LOCUS PROTEIN"/>
    <property type="match status" value="1"/>
</dbReference>
<protein>
    <recommendedName>
        <fullName evidence="6">SURF1-like protein</fullName>
    </recommendedName>
</protein>
<keyword evidence="9" id="KW-1185">Reference proteome</keyword>
<evidence type="ECO:0000256" key="4">
    <source>
        <dbReference type="ARBA" id="ARBA00022989"/>
    </source>
</evidence>
<accession>A0A5D0XRY5</accession>
<keyword evidence="3 6" id="KW-0812">Transmembrane</keyword>
<evidence type="ECO:0000256" key="2">
    <source>
        <dbReference type="ARBA" id="ARBA00007165"/>
    </source>
</evidence>
<comment type="similarity">
    <text evidence="2 6">Belongs to the SURF1 family.</text>
</comment>
<dbReference type="RefSeq" id="WP_148600128.1">
    <property type="nucleotide sequence ID" value="NZ_VSLD01000002.1"/>
</dbReference>
<name>A0A5D0XRY5_9MICC</name>
<feature type="transmembrane region" description="Helical" evidence="6">
    <location>
        <begin position="215"/>
        <end position="234"/>
    </location>
</feature>
<dbReference type="OrthoDB" id="9807214at2"/>
<keyword evidence="5 6" id="KW-0472">Membrane</keyword>
<dbReference type="PROSITE" id="PS51257">
    <property type="entry name" value="PROKAR_LIPOPROTEIN"/>
    <property type="match status" value="1"/>
</dbReference>
<dbReference type="InterPro" id="IPR045214">
    <property type="entry name" value="Surf1/Surf4"/>
</dbReference>
<comment type="caution">
    <text evidence="6">Lacks conserved residue(s) required for the propagation of feature annotation.</text>
</comment>
<gene>
    <name evidence="8" type="ORF">FQ377_04755</name>
</gene>
<evidence type="ECO:0000313" key="9">
    <source>
        <dbReference type="Proteomes" id="UP000323410"/>
    </source>
</evidence>
<dbReference type="PANTHER" id="PTHR23427:SF2">
    <property type="entry name" value="SURFEIT LOCUS PROTEIN 1"/>
    <property type="match status" value="1"/>
</dbReference>
<dbReference type="Proteomes" id="UP000323410">
    <property type="component" value="Unassembled WGS sequence"/>
</dbReference>
<feature type="compositionally biased region" description="Basic and acidic residues" evidence="7">
    <location>
        <begin position="238"/>
        <end position="248"/>
    </location>
</feature>
<evidence type="ECO:0000256" key="6">
    <source>
        <dbReference type="RuleBase" id="RU363076"/>
    </source>
</evidence>
<dbReference type="AlphaFoldDB" id="A0A5D0XRY5"/>
<reference evidence="8 9" key="1">
    <citation type="submission" date="2019-08" db="EMBL/GenBank/DDBJ databases">
        <title>Genone of Arthrobacter echini P9.</title>
        <authorList>
            <person name="Bowman J.P."/>
        </authorList>
    </citation>
    <scope>NUCLEOTIDE SEQUENCE [LARGE SCALE GENOMIC DNA]</scope>
    <source>
        <strain evidence="8 9">P9</strain>
    </source>
</reference>
<sequence length="279" mass="30676">MYRFLFSARWLGWLALVVLIAAGCVGLGRWQFERREAVVADIERIEANYDAEPVDYVPGERLLDSYDPAREWTPVTFVGTYDIDQQVVVRNRPLNGQPGYEILTPLKLGDGSAVVIDRGWLPIGNAEAGRPDEIPAPPRGEVAVTARIKPAEPAVNRGAPEGQVASIDLASLAEGLEYPLQDAAYGLLALERPSAAQTPIAPPKPSIDEGPHLSYALQWFAFGVLAFVGLGYAARQQRRSDGEREGTRAKSTTRRRRPSAEEEEDAILDSQTLRDEARK</sequence>
<dbReference type="InterPro" id="IPR002994">
    <property type="entry name" value="Surf1/Shy1"/>
</dbReference>
<dbReference type="CDD" id="cd06662">
    <property type="entry name" value="SURF1"/>
    <property type="match status" value="1"/>
</dbReference>
<evidence type="ECO:0000256" key="1">
    <source>
        <dbReference type="ARBA" id="ARBA00004370"/>
    </source>
</evidence>
<feature type="region of interest" description="Disordered" evidence="7">
    <location>
        <begin position="236"/>
        <end position="279"/>
    </location>
</feature>
<evidence type="ECO:0000313" key="8">
    <source>
        <dbReference type="EMBL" id="TYC99305.1"/>
    </source>
</evidence>
<comment type="subcellular location">
    <subcellularLocation>
        <location evidence="6">Cell membrane</location>
        <topology evidence="6">Multi-pass membrane protein</topology>
    </subcellularLocation>
    <subcellularLocation>
        <location evidence="1">Membrane</location>
    </subcellularLocation>
</comment>